<keyword evidence="6" id="KW-0804">Transcription</keyword>
<keyword evidence="3" id="KW-0902">Two-component regulatory system</keyword>
<dbReference type="InterPro" id="IPR039420">
    <property type="entry name" value="WalR-like"/>
</dbReference>
<dbReference type="InterPro" id="IPR001789">
    <property type="entry name" value="Sig_transdc_resp-reg_receiver"/>
</dbReference>
<dbReference type="PATRIC" id="fig|1348973.3.peg.1360"/>
<gene>
    <name evidence="10" type="ORF">M670_01392</name>
</gene>
<dbReference type="Proteomes" id="UP000027936">
    <property type="component" value="Unassembled WGS sequence"/>
</dbReference>
<keyword evidence="5 10" id="KW-0238">DNA-binding</keyword>
<evidence type="ECO:0000256" key="5">
    <source>
        <dbReference type="ARBA" id="ARBA00023125"/>
    </source>
</evidence>
<dbReference type="Gene3D" id="3.40.50.2300">
    <property type="match status" value="1"/>
</dbReference>
<dbReference type="GO" id="GO:0005737">
    <property type="term" value="C:cytoplasm"/>
    <property type="evidence" value="ECO:0007669"/>
    <property type="project" value="UniProtKB-SubCell"/>
</dbReference>
<dbReference type="Pfam" id="PF00196">
    <property type="entry name" value="GerE"/>
    <property type="match status" value="1"/>
</dbReference>
<dbReference type="SMART" id="SM00448">
    <property type="entry name" value="REC"/>
    <property type="match status" value="1"/>
</dbReference>
<evidence type="ECO:0000256" key="1">
    <source>
        <dbReference type="ARBA" id="ARBA00004496"/>
    </source>
</evidence>
<dbReference type="GO" id="GO:0003677">
    <property type="term" value="F:DNA binding"/>
    <property type="evidence" value="ECO:0007669"/>
    <property type="project" value="UniProtKB-KW"/>
</dbReference>
<evidence type="ECO:0000256" key="4">
    <source>
        <dbReference type="ARBA" id="ARBA00023015"/>
    </source>
</evidence>
<dbReference type="SUPFAM" id="SSF46894">
    <property type="entry name" value="C-terminal effector domain of the bipartite response regulators"/>
    <property type="match status" value="1"/>
</dbReference>
<proteinExistence type="predicted"/>
<dbReference type="RefSeq" id="WP_233276084.1">
    <property type="nucleotide sequence ID" value="NZ_JJRY01000003.1"/>
</dbReference>
<evidence type="ECO:0000313" key="10">
    <source>
        <dbReference type="EMBL" id="KEF39615.1"/>
    </source>
</evidence>
<reference evidence="10 11" key="1">
    <citation type="submission" date="2014-04" db="EMBL/GenBank/DDBJ databases">
        <title>Draft genome sequence of Bacillus azotoformans MEV2011, a (co-) denitrifying strain unable to grow in the presence of oxygen.</title>
        <authorList>
            <person name="Nielsen M."/>
            <person name="Schreiber L."/>
            <person name="Finster K."/>
            <person name="Schramm A."/>
        </authorList>
    </citation>
    <scope>NUCLEOTIDE SEQUENCE [LARGE SCALE GENOMIC DNA]</scope>
    <source>
        <strain evidence="10 11">MEV2011</strain>
    </source>
</reference>
<keyword evidence="2 7" id="KW-0597">Phosphoprotein</keyword>
<dbReference type="CDD" id="cd17535">
    <property type="entry name" value="REC_NarL-like"/>
    <property type="match status" value="1"/>
</dbReference>
<dbReference type="PROSITE" id="PS50110">
    <property type="entry name" value="RESPONSE_REGULATORY"/>
    <property type="match status" value="1"/>
</dbReference>
<evidence type="ECO:0000259" key="9">
    <source>
        <dbReference type="PROSITE" id="PS50110"/>
    </source>
</evidence>
<accession>A0A072P2D2</accession>
<dbReference type="GO" id="GO:0000160">
    <property type="term" value="P:phosphorelay signal transduction system"/>
    <property type="evidence" value="ECO:0007669"/>
    <property type="project" value="UniProtKB-KW"/>
</dbReference>
<evidence type="ECO:0000313" key="11">
    <source>
        <dbReference type="Proteomes" id="UP000027936"/>
    </source>
</evidence>
<name>A0A072P2D2_SCHAZ</name>
<evidence type="ECO:0000259" key="8">
    <source>
        <dbReference type="PROSITE" id="PS50043"/>
    </source>
</evidence>
<evidence type="ECO:0000256" key="3">
    <source>
        <dbReference type="ARBA" id="ARBA00023012"/>
    </source>
</evidence>
<dbReference type="InterPro" id="IPR016032">
    <property type="entry name" value="Sig_transdc_resp-reg_C-effctor"/>
</dbReference>
<feature type="domain" description="Response regulatory" evidence="9">
    <location>
        <begin position="5"/>
        <end position="120"/>
    </location>
</feature>
<keyword evidence="4" id="KW-0805">Transcription regulation</keyword>
<dbReference type="InterPro" id="IPR011006">
    <property type="entry name" value="CheY-like_superfamily"/>
</dbReference>
<dbReference type="PANTHER" id="PTHR43214:SF1">
    <property type="entry name" value="TRANSCRIPTIONAL REGULATORY PROTEIN COMA"/>
    <property type="match status" value="1"/>
</dbReference>
<comment type="subcellular location">
    <subcellularLocation>
        <location evidence="1">Cytoplasm</location>
    </subcellularLocation>
</comment>
<feature type="modified residue" description="4-aspartylphosphate" evidence="7">
    <location>
        <position position="55"/>
    </location>
</feature>
<dbReference type="PROSITE" id="PS50043">
    <property type="entry name" value="HTH_LUXR_2"/>
    <property type="match status" value="1"/>
</dbReference>
<organism evidence="10 11">
    <name type="scientific">Schinkia azotoformans MEV2011</name>
    <dbReference type="NCBI Taxonomy" id="1348973"/>
    <lineage>
        <taxon>Bacteria</taxon>
        <taxon>Bacillati</taxon>
        <taxon>Bacillota</taxon>
        <taxon>Bacilli</taxon>
        <taxon>Bacillales</taxon>
        <taxon>Bacillaceae</taxon>
        <taxon>Calidifontibacillus/Schinkia group</taxon>
        <taxon>Schinkia</taxon>
    </lineage>
</organism>
<dbReference type="SMART" id="SM00421">
    <property type="entry name" value="HTH_LUXR"/>
    <property type="match status" value="1"/>
</dbReference>
<dbReference type="InterPro" id="IPR000792">
    <property type="entry name" value="Tscrpt_reg_LuxR_C"/>
</dbReference>
<dbReference type="GO" id="GO:0006355">
    <property type="term" value="P:regulation of DNA-templated transcription"/>
    <property type="evidence" value="ECO:0007669"/>
    <property type="project" value="InterPro"/>
</dbReference>
<feature type="domain" description="HTH luxR-type" evidence="8">
    <location>
        <begin position="146"/>
        <end position="211"/>
    </location>
</feature>
<protein>
    <submittedName>
        <fullName evidence="10">Response regulator containing a CheY-like receiver domain and an HTH DNA-binding domain</fullName>
    </submittedName>
</protein>
<dbReference type="InterPro" id="IPR058245">
    <property type="entry name" value="NreC/VraR/RcsB-like_REC"/>
</dbReference>
<dbReference type="InterPro" id="IPR036388">
    <property type="entry name" value="WH-like_DNA-bd_sf"/>
</dbReference>
<evidence type="ECO:0000256" key="2">
    <source>
        <dbReference type="ARBA" id="ARBA00022553"/>
    </source>
</evidence>
<dbReference type="SUPFAM" id="SSF52172">
    <property type="entry name" value="CheY-like"/>
    <property type="match status" value="1"/>
</dbReference>
<dbReference type="EMBL" id="JJRY01000003">
    <property type="protein sequence ID" value="KEF39615.1"/>
    <property type="molecule type" value="Genomic_DNA"/>
</dbReference>
<sequence>MNMTRVLLVDDHTSVQEGTKYMIEQIDNMKVYTASSGEEALEMIKNEMYDLYIFDLFLPNVTGLDLTKYLISKNPHAIVLIHTGFDIEPYYNNLIESGVSGFISKSDSKDVFQASIKFALKGISLIPITLLRQLRRNETTAVNSNGSYLDISLTEKEKEVLYEVARGKTNAEISEDIKLSQRMVEKHISMVFGKLNVKSRVEAVTRAKELKLVPDKMLD</sequence>
<dbReference type="AlphaFoldDB" id="A0A072P2D2"/>
<dbReference type="PRINTS" id="PR00038">
    <property type="entry name" value="HTHLUXR"/>
</dbReference>
<evidence type="ECO:0000256" key="7">
    <source>
        <dbReference type="PROSITE-ProRule" id="PRU00169"/>
    </source>
</evidence>
<comment type="caution">
    <text evidence="10">The sequence shown here is derived from an EMBL/GenBank/DDBJ whole genome shotgun (WGS) entry which is preliminary data.</text>
</comment>
<dbReference type="PANTHER" id="PTHR43214">
    <property type="entry name" value="TWO-COMPONENT RESPONSE REGULATOR"/>
    <property type="match status" value="1"/>
</dbReference>
<dbReference type="CDD" id="cd06170">
    <property type="entry name" value="LuxR_C_like"/>
    <property type="match status" value="1"/>
</dbReference>
<dbReference type="Gene3D" id="1.10.10.10">
    <property type="entry name" value="Winged helix-like DNA-binding domain superfamily/Winged helix DNA-binding domain"/>
    <property type="match status" value="1"/>
</dbReference>
<evidence type="ECO:0000256" key="6">
    <source>
        <dbReference type="ARBA" id="ARBA00023163"/>
    </source>
</evidence>
<dbReference type="Pfam" id="PF00072">
    <property type="entry name" value="Response_reg"/>
    <property type="match status" value="1"/>
</dbReference>